<feature type="signal peptide" evidence="2">
    <location>
        <begin position="1"/>
        <end position="23"/>
    </location>
</feature>
<feature type="compositionally biased region" description="Basic and acidic residues" evidence="1">
    <location>
        <begin position="275"/>
        <end position="289"/>
    </location>
</feature>
<organism evidence="4 5">
    <name type="scientific">Leptospira ryugenii</name>
    <dbReference type="NCBI Taxonomy" id="1917863"/>
    <lineage>
        <taxon>Bacteria</taxon>
        <taxon>Pseudomonadati</taxon>
        <taxon>Spirochaetota</taxon>
        <taxon>Spirochaetia</taxon>
        <taxon>Leptospirales</taxon>
        <taxon>Leptospiraceae</taxon>
        <taxon>Leptospira</taxon>
    </lineage>
</organism>
<dbReference type="RefSeq" id="WP_108976950.1">
    <property type="nucleotide sequence ID" value="NZ_BFBB01000007.1"/>
</dbReference>
<feature type="region of interest" description="Disordered" evidence="1">
    <location>
        <begin position="265"/>
        <end position="295"/>
    </location>
</feature>
<dbReference type="Gene3D" id="2.60.120.1440">
    <property type="match status" value="1"/>
</dbReference>
<evidence type="ECO:0000256" key="2">
    <source>
        <dbReference type="SAM" id="SignalP"/>
    </source>
</evidence>
<dbReference type="Proteomes" id="UP000245133">
    <property type="component" value="Unassembled WGS sequence"/>
</dbReference>
<dbReference type="OrthoDB" id="342847at2"/>
<comment type="caution">
    <text evidence="4">The sequence shown here is derived from an EMBL/GenBank/DDBJ whole genome shotgun (WGS) entry which is preliminary data.</text>
</comment>
<gene>
    <name evidence="4" type="ORF">LPTSP4_23870</name>
</gene>
<accession>A0A2P2E1W9</accession>
<keyword evidence="5" id="KW-1185">Reference proteome</keyword>
<keyword evidence="4" id="KW-0449">Lipoprotein</keyword>
<proteinExistence type="predicted"/>
<evidence type="ECO:0000256" key="1">
    <source>
        <dbReference type="SAM" id="MobiDB-lite"/>
    </source>
</evidence>
<evidence type="ECO:0000259" key="3">
    <source>
        <dbReference type="Pfam" id="PF04773"/>
    </source>
</evidence>
<feature type="chain" id="PRO_5015103136" evidence="2">
    <location>
        <begin position="24"/>
        <end position="323"/>
    </location>
</feature>
<protein>
    <submittedName>
        <fullName evidence="4">LipL45-like lipoprotein</fullName>
    </submittedName>
</protein>
<dbReference type="Pfam" id="PF04773">
    <property type="entry name" value="FecR"/>
    <property type="match status" value="1"/>
</dbReference>
<sequence length="323" mass="35323">MKFFRFRPFVSALLILGFSTFLGLCQKQSKDDVPSNTSNNAAPSSEAVIAFVKGEVVVLRAGNQSKPNLGDPLLATDTIVTGANGAVEILLSDDGVLKLSKNTSLSIATALAGHGEEKQTEVTVQYGKLITVLKKERKSEQFNVVTPTSIAGVRGTSFLTSVESPSDQKGGVPCKENNCVVRFAVLDGAIAIKKPNSDNEIIVDKQKEAIVDNNSKLSEKMVKPLASQSLNDLKEMLVFENTKMLEYESLSNELRNNNEDLKKMDLGSSQEEVESAVRKREMSKNKSDEVITTAKSVEESKYIQKDVQKDSLKLPAKESFDKR</sequence>
<reference evidence="4 5" key="1">
    <citation type="submission" date="2018-02" db="EMBL/GenBank/DDBJ databases">
        <title>Novel Leptospira species isolated from soil and water in Japan.</title>
        <authorList>
            <person name="Nakao R."/>
            <person name="Masuzawa T."/>
        </authorList>
    </citation>
    <scope>NUCLEOTIDE SEQUENCE [LARGE SCALE GENOMIC DNA]</scope>
    <source>
        <strain evidence="4 5">YH101</strain>
    </source>
</reference>
<name>A0A2P2E1W9_9LEPT</name>
<dbReference type="PANTHER" id="PTHR38731">
    <property type="entry name" value="LIPL45-RELATED LIPOPROTEIN-RELATED"/>
    <property type="match status" value="1"/>
</dbReference>
<dbReference type="AlphaFoldDB" id="A0A2P2E1W9"/>
<keyword evidence="2" id="KW-0732">Signal</keyword>
<dbReference type="InterPro" id="IPR006860">
    <property type="entry name" value="FecR"/>
</dbReference>
<dbReference type="EMBL" id="BFBB01000007">
    <property type="protein sequence ID" value="GBF50860.1"/>
    <property type="molecule type" value="Genomic_DNA"/>
</dbReference>
<evidence type="ECO:0000313" key="5">
    <source>
        <dbReference type="Proteomes" id="UP000245133"/>
    </source>
</evidence>
<feature type="domain" description="FecR protein" evidence="3">
    <location>
        <begin position="77"/>
        <end position="166"/>
    </location>
</feature>
<evidence type="ECO:0000313" key="4">
    <source>
        <dbReference type="EMBL" id="GBF50860.1"/>
    </source>
</evidence>
<dbReference type="PANTHER" id="PTHR38731:SF1">
    <property type="entry name" value="FECR PROTEIN DOMAIN-CONTAINING PROTEIN"/>
    <property type="match status" value="1"/>
</dbReference>